<comment type="caution">
    <text evidence="1">The sequence shown here is derived from an EMBL/GenBank/DDBJ whole genome shotgun (WGS) entry which is preliminary data.</text>
</comment>
<keyword evidence="2" id="KW-1185">Reference proteome</keyword>
<reference evidence="1 2" key="1">
    <citation type="submission" date="2019-08" db="EMBL/GenBank/DDBJ databases">
        <title>Microbe sample from Colwellia echini.</title>
        <authorList>
            <person name="Christiansen L."/>
            <person name="Pathiraja D."/>
            <person name="Schultz-Johansen M."/>
            <person name="Choi I.-G."/>
            <person name="Stougaard P."/>
        </authorList>
    </citation>
    <scope>NUCLEOTIDE SEQUENCE [LARGE SCALE GENOMIC DNA]</scope>
    <source>
        <strain evidence="1 2">A3</strain>
    </source>
</reference>
<evidence type="ECO:0000313" key="2">
    <source>
        <dbReference type="Proteomes" id="UP000815846"/>
    </source>
</evidence>
<organism evidence="1 2">
    <name type="scientific">Colwellia echini</name>
    <dbReference type="NCBI Taxonomy" id="1982103"/>
    <lineage>
        <taxon>Bacteria</taxon>
        <taxon>Pseudomonadati</taxon>
        <taxon>Pseudomonadota</taxon>
        <taxon>Gammaproteobacteria</taxon>
        <taxon>Alteromonadales</taxon>
        <taxon>Colwelliaceae</taxon>
        <taxon>Colwellia</taxon>
    </lineage>
</organism>
<gene>
    <name evidence="1" type="ORF">CWS31_001345</name>
</gene>
<dbReference type="EMBL" id="PJAI02000001">
    <property type="protein sequence ID" value="TYK67207.1"/>
    <property type="molecule type" value="Genomic_DNA"/>
</dbReference>
<dbReference type="SUPFAM" id="SSF63829">
    <property type="entry name" value="Calcium-dependent phosphotriesterase"/>
    <property type="match status" value="1"/>
</dbReference>
<dbReference type="RefSeq" id="WP_148747645.1">
    <property type="nucleotide sequence ID" value="NZ_PJAI02000001.1"/>
</dbReference>
<name>A0ABY3N1U9_9GAMM</name>
<dbReference type="Proteomes" id="UP000815846">
    <property type="component" value="Unassembled WGS sequence"/>
</dbReference>
<accession>A0ABY3N1U9</accession>
<dbReference type="PANTHER" id="PTHR24104:SF25">
    <property type="entry name" value="PROTEIN LIN-41"/>
    <property type="match status" value="1"/>
</dbReference>
<protein>
    <submittedName>
        <fullName evidence="1">6-bladed beta-propeller</fullName>
    </submittedName>
</protein>
<dbReference type="InterPro" id="IPR011042">
    <property type="entry name" value="6-blade_b-propeller_TolB-like"/>
</dbReference>
<dbReference type="PANTHER" id="PTHR24104">
    <property type="entry name" value="E3 UBIQUITIN-PROTEIN LIGASE NHLRC1-RELATED"/>
    <property type="match status" value="1"/>
</dbReference>
<evidence type="ECO:0000313" key="1">
    <source>
        <dbReference type="EMBL" id="TYK67207.1"/>
    </source>
</evidence>
<dbReference type="InterPro" id="IPR050952">
    <property type="entry name" value="TRIM-NHL_E3_ligases"/>
</dbReference>
<dbReference type="Gene3D" id="2.120.10.30">
    <property type="entry name" value="TolB, C-terminal domain"/>
    <property type="match status" value="1"/>
</dbReference>
<sequence length="357" mass="40340">MTNYFPKSQQDPHGMIIGQGDFKYKVDAHWGKLDPSQNPVENCHDMVIDSKGRIIMLTDNTKNNFIIYNKDGSLAEAWGSEYPGAHSIEIVEENGEEFLYVVDHGWVLNRHWDGKSTDDWASPYNKVIAQQGFVVKLTLDGRLVYTIGHPMTIGIYQPDMPFRPSDIAVAPNGDIYITDGYGSDFVIQYDSYGRYISHWGGQKNEDKNYNLFNTHGVGVDTRNPNDPHLIVSSRWEQCLKLFNLDGSYRGRIDTPGAYIHGPVFSGENFFAPVCWSHIDEENAEDSGFISVFNKDNKVIANLGGTAPIYQGGKLQTMSTTWDVFKHCHGMCIDDEGNLYVGQWRGNQSYPFKLTPIK</sequence>
<proteinExistence type="predicted"/>